<feature type="non-terminal residue" evidence="3">
    <location>
        <position position="1"/>
    </location>
</feature>
<feature type="coiled-coil region" evidence="1">
    <location>
        <begin position="730"/>
        <end position="757"/>
    </location>
</feature>
<feature type="region of interest" description="Disordered" evidence="2">
    <location>
        <begin position="326"/>
        <end position="352"/>
    </location>
</feature>
<feature type="coiled-coil region" evidence="1">
    <location>
        <begin position="534"/>
        <end position="690"/>
    </location>
</feature>
<feature type="region of interest" description="Disordered" evidence="2">
    <location>
        <begin position="801"/>
        <end position="824"/>
    </location>
</feature>
<feature type="region of interest" description="Disordered" evidence="2">
    <location>
        <begin position="1034"/>
        <end position="1065"/>
    </location>
</feature>
<reference evidence="3" key="1">
    <citation type="journal article" date="2017" name="Front. Cell. Infect. Microbiol.">
        <title>The Distinct Transcriptional Response of the Midgut of Amblyomma sculptum and Amblyomma aureolatum Ticks to Rickettsia rickettsii Correlates to Their Differences in Susceptibility to Infection.</title>
        <authorList>
            <person name="Martins L.A."/>
            <person name="Galletti M.F.B.M."/>
            <person name="Ribeiro J.M."/>
            <person name="Fujita A."/>
            <person name="Costa F.B."/>
            <person name="Labruna M.B."/>
            <person name="Daffre S."/>
            <person name="Fogaca A.C."/>
        </authorList>
    </citation>
    <scope>NUCLEOTIDE SEQUENCE</scope>
</reference>
<dbReference type="AlphaFoldDB" id="A0A1E1X4C6"/>
<evidence type="ECO:0000313" key="3">
    <source>
        <dbReference type="EMBL" id="JAT94107.1"/>
    </source>
</evidence>
<feature type="region of interest" description="Disordered" evidence="2">
    <location>
        <begin position="368"/>
        <end position="396"/>
    </location>
</feature>
<evidence type="ECO:0000256" key="2">
    <source>
        <dbReference type="SAM" id="MobiDB-lite"/>
    </source>
</evidence>
<feature type="coiled-coil region" evidence="1">
    <location>
        <begin position="952"/>
        <end position="1021"/>
    </location>
</feature>
<feature type="non-terminal residue" evidence="3">
    <location>
        <position position="1065"/>
    </location>
</feature>
<feature type="compositionally biased region" description="Basic and acidic residues" evidence="2">
    <location>
        <begin position="801"/>
        <end position="815"/>
    </location>
</feature>
<sequence length="1065" mass="121651">LREHLEITTRTNEELTSEVHELTEEWRHADRSQSDDQHPQGGLESRLFVVSQWQHDLARLRQDLGQLRDAVCTDLSSLGGALAAAQQHCVAASQQDEQRGSSSMDRWNLSQQIAGDLNQQVEALNSENDRLQRALDLAGHLAQEQRQALDLSGCEMDKLQAQVSELQARLKQANDEQLQSREQESSIRAQLEEQRASMQRELEAVRAALRRMQELYEQLEVDRDANQALSAQLEKQARESTVRLESLLRESESRQAELRQELSRRSTELLDAQAALLEATSRAEALSQEAEELRQQLSLVRREREVHTQEQAQLLAQRTASHEEFQRQARTERQALEEEVRRTQERAEAHAEACRRTHADMDTLQGQLSQERAARQEALSQHDRQLAQMQAEHRRELQRLHTEHEAACSRILQEQGGLRQQLSEQLRQQTEACAELRERLRAEADAVHQRTKQLEALGHQAQAAREEERKLLGRGLSVCRSQLLSLRRQLSSLQAQVSEASLQPQTDFLREAAQRLAEQQRSWQERQRRTDEHDARLQQQLEQTSLRSAKLEAEVATAVQQLLDVRRSRDEEREQLRSLVEELRQDVTQAVSEKDAALRDAADRFREAEALRAELAAECARLQAEHQEEQRTQRTEAEAKLQREGNFWKSKVSLCESEVRSCRAEASQLQEQLREAREQLSQEQAAHRAQLGREALQRNQDRADWQRRLLHEGQGLHQTRLALSAAQGKATALEAHLEALAESRQKAEAALSSLLSALRCALGVAAPRDAEPGGAEEGQLVLSAVQGLVSRVCTLAGTKEQLEAETERSSREQQELRAQLETSASDLSRLEAARDRLSAENEELRAQTSRQLEEASRLRLELQTVRWELSSVQDQLQETQRRLELHTTRLQTSRDPLLDAQVSEKEAELQLAEARLGRLQRCLAASQHRQAVEERSIEGELARTAGDSTSACKVQRLQVQRLQEQLVSERQRSEHLAQREHLFEAQLRDAQAQVAVLNDERQRVCTELEMLQRDKSSLEAKFSAVAVQLAESEAAKQRLHRQKTPASADEGQHLREENRWLEQEL</sequence>
<evidence type="ECO:0000256" key="1">
    <source>
        <dbReference type="SAM" id="Coils"/>
    </source>
</evidence>
<feature type="compositionally biased region" description="Basic and acidic residues" evidence="2">
    <location>
        <begin position="372"/>
        <end position="396"/>
    </location>
</feature>
<name>A0A1E1X4C6_9ACAR</name>
<organism evidence="3">
    <name type="scientific">Amblyomma aureolatum</name>
    <dbReference type="NCBI Taxonomy" id="187763"/>
    <lineage>
        <taxon>Eukaryota</taxon>
        <taxon>Metazoa</taxon>
        <taxon>Ecdysozoa</taxon>
        <taxon>Arthropoda</taxon>
        <taxon>Chelicerata</taxon>
        <taxon>Arachnida</taxon>
        <taxon>Acari</taxon>
        <taxon>Parasitiformes</taxon>
        <taxon>Ixodida</taxon>
        <taxon>Ixodoidea</taxon>
        <taxon>Ixodidae</taxon>
        <taxon>Amblyomminae</taxon>
        <taxon>Amblyomma</taxon>
    </lineage>
</organism>
<protein>
    <submittedName>
        <fullName evidence="3">Putative myosin class v heavy chain</fullName>
    </submittedName>
</protein>
<feature type="compositionally biased region" description="Basic and acidic residues" evidence="2">
    <location>
        <begin position="1050"/>
        <end position="1065"/>
    </location>
</feature>
<proteinExistence type="evidence at transcript level"/>
<accession>A0A1E1X4C6</accession>
<dbReference type="EMBL" id="GFAC01005081">
    <property type="protein sequence ID" value="JAT94107.1"/>
    <property type="molecule type" value="mRNA"/>
</dbReference>
<keyword evidence="1" id="KW-0175">Coiled coil</keyword>